<keyword evidence="2" id="KW-1185">Reference proteome</keyword>
<dbReference type="EMBL" id="AP026830">
    <property type="protein sequence ID" value="BDR91915.1"/>
    <property type="molecule type" value="Genomic_DNA"/>
</dbReference>
<dbReference type="Proteomes" id="UP001060771">
    <property type="component" value="Chromosome"/>
</dbReference>
<dbReference type="GeneID" id="76206555"/>
<proteinExistence type="predicted"/>
<organism evidence="1 2">
    <name type="scientific">Vulcanisaeta souniana JCM 11219</name>
    <dbReference type="NCBI Taxonomy" id="1293586"/>
    <lineage>
        <taxon>Archaea</taxon>
        <taxon>Thermoproteota</taxon>
        <taxon>Thermoprotei</taxon>
        <taxon>Thermoproteales</taxon>
        <taxon>Thermoproteaceae</taxon>
        <taxon>Vulcanisaeta</taxon>
    </lineage>
</organism>
<evidence type="ECO:0000313" key="2">
    <source>
        <dbReference type="Proteomes" id="UP001060771"/>
    </source>
</evidence>
<gene>
    <name evidence="1" type="ORF">Vsou_10080</name>
</gene>
<dbReference type="RefSeq" id="WP_188602386.1">
    <property type="nucleotide sequence ID" value="NZ_AP026830.1"/>
</dbReference>
<accession>A0ABM8BLU5</accession>
<evidence type="ECO:0000313" key="1">
    <source>
        <dbReference type="EMBL" id="BDR91915.1"/>
    </source>
</evidence>
<protein>
    <submittedName>
        <fullName evidence="1">Uncharacterized protein</fullName>
    </submittedName>
</protein>
<name>A0ABM8BLU5_9CREN</name>
<sequence length="564" mass="60461">MGMGSGSRLLFIAAVIIAAVVATSVLVALPTPLTNHGAVVRPNDVVSNKFADANQGIVSFPTSLNMPIYVVGLQTLAQKLINIGINQSLIKPVGLDQLVSLPNNSVVVIDWSLIKSSIISSGPLGRITVNLTSPVIHDLAIAIARNDIIGIYANGSDEGVIEFVLAYSWAVATSHKLLLNINEPSNDYLLAYPIIPVSRHEPVVIVVRWVKPWGLIIGPVYLSQLTTVMVNMMRPTTTATTVSSNVDPVQGEDPCYEGYSVEFSSASSPSSGVYVTGTTTFIWAAPMLYSGWYQYGIPGYSDGNGTYYWDTCLLASNEIFGSAPPSVPINVIGYEAYLESPTMYDNGGLEGYQVGAIDYYTGYQMYKEGKVSTFVGDGGPTQWIPQSTSSTSSYEIYFGLEVAGQELIPFIGIGISLPAGTSEMISLSQNPGYSTSLPNVPTIILSNITWTFSVGASGSYATFPNAFEDISPASIYLPSLSTESYAAFPVDFENNAVTSWVYCAHFTYQTIWVNAWWVIDVVPSSSSTVDLSNTAAYWNLANAPPSSYVSGVSSGIVYTPCTYS</sequence>
<reference evidence="2" key="1">
    <citation type="submission" date="2022-09" db="EMBL/GenBank/DDBJ databases">
        <title>Complete genome sequence of Vulcanisaeta souniana.</title>
        <authorList>
            <person name="Kato S."/>
            <person name="Itoh T."/>
            <person name="Ohkuma M."/>
        </authorList>
    </citation>
    <scope>NUCLEOTIDE SEQUENCE [LARGE SCALE GENOMIC DNA]</scope>
    <source>
        <strain evidence="2">JCM 11219</strain>
    </source>
</reference>